<feature type="compositionally biased region" description="Basic and acidic residues" evidence="1">
    <location>
        <begin position="100"/>
        <end position="115"/>
    </location>
</feature>
<feature type="region of interest" description="Disordered" evidence="1">
    <location>
        <begin position="1"/>
        <end position="115"/>
    </location>
</feature>
<dbReference type="Proteomes" id="UP000663860">
    <property type="component" value="Unassembled WGS sequence"/>
</dbReference>
<organism evidence="4 6">
    <name type="scientific">Adineta steineri</name>
    <dbReference type="NCBI Taxonomy" id="433720"/>
    <lineage>
        <taxon>Eukaryota</taxon>
        <taxon>Metazoa</taxon>
        <taxon>Spiralia</taxon>
        <taxon>Gnathifera</taxon>
        <taxon>Rotifera</taxon>
        <taxon>Eurotatoria</taxon>
        <taxon>Bdelloidea</taxon>
        <taxon>Adinetida</taxon>
        <taxon>Adinetidae</taxon>
        <taxon>Adineta</taxon>
    </lineage>
</organism>
<protein>
    <submittedName>
        <fullName evidence="4">Uncharacterized protein</fullName>
    </submittedName>
</protein>
<name>A0A818QX04_9BILA</name>
<dbReference type="EMBL" id="CAJNOE010000012">
    <property type="protein sequence ID" value="CAF0726074.1"/>
    <property type="molecule type" value="Genomic_DNA"/>
</dbReference>
<accession>A0A818QX04</accession>
<dbReference type="OrthoDB" id="10036660at2759"/>
<dbReference type="Proteomes" id="UP000663881">
    <property type="component" value="Unassembled WGS sequence"/>
</dbReference>
<dbReference type="AlphaFoldDB" id="A0A818QX04"/>
<dbReference type="Proteomes" id="UP000663891">
    <property type="component" value="Unassembled WGS sequence"/>
</dbReference>
<evidence type="ECO:0000313" key="3">
    <source>
        <dbReference type="EMBL" id="CAF0765176.1"/>
    </source>
</evidence>
<reference evidence="4" key="1">
    <citation type="submission" date="2021-02" db="EMBL/GenBank/DDBJ databases">
        <authorList>
            <person name="Nowell W R."/>
        </authorList>
    </citation>
    <scope>NUCLEOTIDE SEQUENCE</scope>
</reference>
<evidence type="ECO:0000313" key="2">
    <source>
        <dbReference type="EMBL" id="CAF0726074.1"/>
    </source>
</evidence>
<dbReference type="EMBL" id="CAJNON010000010">
    <property type="protein sequence ID" value="CAF0765176.1"/>
    <property type="molecule type" value="Genomic_DNA"/>
</dbReference>
<dbReference type="Proteomes" id="UP000663868">
    <property type="component" value="Unassembled WGS sequence"/>
</dbReference>
<proteinExistence type="predicted"/>
<comment type="caution">
    <text evidence="4">The sequence shown here is derived from an EMBL/GenBank/DDBJ whole genome shotgun (WGS) entry which is preliminary data.</text>
</comment>
<evidence type="ECO:0000313" key="5">
    <source>
        <dbReference type="EMBL" id="CAF3859578.1"/>
    </source>
</evidence>
<dbReference type="EMBL" id="CAJOBB010000313">
    <property type="protein sequence ID" value="CAF3647601.1"/>
    <property type="molecule type" value="Genomic_DNA"/>
</dbReference>
<sequence>MSSAAANQETEGGSFKNVIDNPETAPKSHTYAENESHPHKEHSHHKCTPGEGDHKSCESKCANQETKGGTFKNVIDSPETAPQSHKYAENENNKCSSGQGEHKPGENKCGNCEKK</sequence>
<dbReference type="EMBL" id="CAJOAY010001567">
    <property type="protein sequence ID" value="CAF3859578.1"/>
    <property type="molecule type" value="Genomic_DNA"/>
</dbReference>
<feature type="compositionally biased region" description="Polar residues" evidence="1">
    <location>
        <begin position="1"/>
        <end position="11"/>
    </location>
</feature>
<evidence type="ECO:0000313" key="6">
    <source>
        <dbReference type="Proteomes" id="UP000663868"/>
    </source>
</evidence>
<gene>
    <name evidence="2" type="ORF">IZO911_LOCUS2428</name>
    <name evidence="4" type="ORF">KXQ929_LOCUS7563</name>
    <name evidence="5" type="ORF">OKA104_LOCUS21961</name>
    <name evidence="3" type="ORF">VCS650_LOCUS2043</name>
</gene>
<evidence type="ECO:0000313" key="4">
    <source>
        <dbReference type="EMBL" id="CAF3647601.1"/>
    </source>
</evidence>
<evidence type="ECO:0000256" key="1">
    <source>
        <dbReference type="SAM" id="MobiDB-lite"/>
    </source>
</evidence>